<evidence type="ECO:0000259" key="1">
    <source>
        <dbReference type="Pfam" id="PF00156"/>
    </source>
</evidence>
<evidence type="ECO:0000313" key="2">
    <source>
        <dbReference type="EMBL" id="MDS3860600.1"/>
    </source>
</evidence>
<dbReference type="GO" id="GO:0016757">
    <property type="term" value="F:glycosyltransferase activity"/>
    <property type="evidence" value="ECO:0007669"/>
    <property type="project" value="UniProtKB-KW"/>
</dbReference>
<keyword evidence="3" id="KW-1185">Reference proteome</keyword>
<dbReference type="RefSeq" id="WP_322877873.1">
    <property type="nucleotide sequence ID" value="NZ_JAVMIP010000005.1"/>
</dbReference>
<dbReference type="Pfam" id="PF00156">
    <property type="entry name" value="Pribosyltran"/>
    <property type="match status" value="1"/>
</dbReference>
<keyword evidence="2" id="KW-0328">Glycosyltransferase</keyword>
<feature type="domain" description="Phosphoribosyltransferase" evidence="1">
    <location>
        <begin position="106"/>
        <end position="173"/>
    </location>
</feature>
<dbReference type="Proteomes" id="UP001268256">
    <property type="component" value="Unassembled WGS sequence"/>
</dbReference>
<organism evidence="2 3">
    <name type="scientific">Pseudocalidococcus azoricus BACA0444</name>
    <dbReference type="NCBI Taxonomy" id="2918990"/>
    <lineage>
        <taxon>Bacteria</taxon>
        <taxon>Bacillati</taxon>
        <taxon>Cyanobacteriota</taxon>
        <taxon>Cyanophyceae</taxon>
        <taxon>Acaryochloridales</taxon>
        <taxon>Thermosynechococcaceae</taxon>
        <taxon>Pseudocalidococcus</taxon>
        <taxon>Pseudocalidococcus azoricus</taxon>
    </lineage>
</organism>
<keyword evidence="2" id="KW-0808">Transferase</keyword>
<protein>
    <submittedName>
        <fullName evidence="2">Phosphoribosyltransferase family protein</fullName>
    </submittedName>
</protein>
<dbReference type="Gene3D" id="3.40.50.2020">
    <property type="match status" value="1"/>
</dbReference>
<comment type="caution">
    <text evidence="2">The sequence shown here is derived from an EMBL/GenBank/DDBJ whole genome shotgun (WGS) entry which is preliminary data.</text>
</comment>
<evidence type="ECO:0000313" key="3">
    <source>
        <dbReference type="Proteomes" id="UP001268256"/>
    </source>
</evidence>
<sequence>MFIFRDRADAGQHLAQQLLSLKLDDPTILAIPRGGILVGVPVAQALKVGLGVVITRRLTCARFPELGFGALGEGQIQVLDPASMNLLHITPAELKAAQAKSEAEIEQRQHLFRQGHPLPNLSGKTVIIVDDGLATGLSAKAAIEVVKAHNVKRIILATPVASPQTLGKLRPKVDQIVCVAERPDLRCVGEWYQDFNPNLTDTEVLTALAWAQPHPN</sequence>
<dbReference type="CDD" id="cd06223">
    <property type="entry name" value="PRTases_typeI"/>
    <property type="match status" value="1"/>
</dbReference>
<gene>
    <name evidence="2" type="ORF">RIF25_07220</name>
</gene>
<dbReference type="InterPro" id="IPR029057">
    <property type="entry name" value="PRTase-like"/>
</dbReference>
<dbReference type="SUPFAM" id="SSF53271">
    <property type="entry name" value="PRTase-like"/>
    <property type="match status" value="1"/>
</dbReference>
<name>A0AAE4FR38_9CYAN</name>
<dbReference type="AlphaFoldDB" id="A0AAE4FR38"/>
<reference evidence="3" key="1">
    <citation type="submission" date="2023-07" db="EMBL/GenBank/DDBJ databases">
        <authorList>
            <person name="Luz R."/>
            <person name="Cordeiro R."/>
            <person name="Fonseca A."/>
            <person name="Goncalves V."/>
        </authorList>
    </citation>
    <scope>NUCLEOTIDE SEQUENCE [LARGE SCALE GENOMIC DNA]</scope>
    <source>
        <strain evidence="3">BACA0444</strain>
    </source>
</reference>
<proteinExistence type="predicted"/>
<dbReference type="Gene3D" id="3.30.1310.20">
    <property type="entry name" value="PRTase-like"/>
    <property type="match status" value="1"/>
</dbReference>
<dbReference type="InterPro" id="IPR000836">
    <property type="entry name" value="PRTase_dom"/>
</dbReference>
<accession>A0AAE4FR38</accession>
<dbReference type="EMBL" id="JAVMIP010000005">
    <property type="protein sequence ID" value="MDS3860600.1"/>
    <property type="molecule type" value="Genomic_DNA"/>
</dbReference>